<organism evidence="7 8">
    <name type="scientific">Vitis rotundifolia</name>
    <name type="common">Muscadine grape</name>
    <dbReference type="NCBI Taxonomy" id="103349"/>
    <lineage>
        <taxon>Eukaryota</taxon>
        <taxon>Viridiplantae</taxon>
        <taxon>Streptophyta</taxon>
        <taxon>Embryophyta</taxon>
        <taxon>Tracheophyta</taxon>
        <taxon>Spermatophyta</taxon>
        <taxon>Magnoliopsida</taxon>
        <taxon>eudicotyledons</taxon>
        <taxon>Gunneridae</taxon>
        <taxon>Pentapetalae</taxon>
        <taxon>rosids</taxon>
        <taxon>Vitales</taxon>
        <taxon>Vitaceae</taxon>
        <taxon>Viteae</taxon>
        <taxon>Vitis</taxon>
    </lineage>
</organism>
<evidence type="ECO:0000256" key="6">
    <source>
        <dbReference type="SAM" id="MobiDB-lite"/>
    </source>
</evidence>
<evidence type="ECO:0000256" key="5">
    <source>
        <dbReference type="ARBA" id="ARBA00023242"/>
    </source>
</evidence>
<dbReference type="EMBL" id="JARBHA010000015">
    <property type="protein sequence ID" value="KAJ9681215.1"/>
    <property type="molecule type" value="Genomic_DNA"/>
</dbReference>
<evidence type="ECO:0000256" key="2">
    <source>
        <dbReference type="ARBA" id="ARBA00023015"/>
    </source>
</evidence>
<name>A0AA38Z2T6_VITRO</name>
<dbReference type="GO" id="GO:0003677">
    <property type="term" value="F:DNA binding"/>
    <property type="evidence" value="ECO:0007669"/>
    <property type="project" value="UniProtKB-KW"/>
</dbReference>
<feature type="region of interest" description="Disordered" evidence="6">
    <location>
        <begin position="74"/>
        <end position="100"/>
    </location>
</feature>
<gene>
    <name evidence="7" type="ORF">PVL29_020204</name>
</gene>
<keyword evidence="4" id="KW-0804">Transcription</keyword>
<keyword evidence="2" id="KW-0805">Transcription regulation</keyword>
<accession>A0AA38Z2T6</accession>
<comment type="subcellular location">
    <subcellularLocation>
        <location evidence="1">Nucleus</location>
    </subcellularLocation>
</comment>
<protein>
    <submittedName>
        <fullName evidence="7">Uncharacterized protein</fullName>
    </submittedName>
</protein>
<keyword evidence="5" id="KW-0539">Nucleus</keyword>
<dbReference type="Proteomes" id="UP001168098">
    <property type="component" value="Unassembled WGS sequence"/>
</dbReference>
<dbReference type="GO" id="GO:0005634">
    <property type="term" value="C:nucleus"/>
    <property type="evidence" value="ECO:0007669"/>
    <property type="project" value="UniProtKB-SubCell"/>
</dbReference>
<keyword evidence="8" id="KW-1185">Reference proteome</keyword>
<feature type="compositionally biased region" description="Basic residues" evidence="6">
    <location>
        <begin position="88"/>
        <end position="100"/>
    </location>
</feature>
<reference evidence="7 8" key="1">
    <citation type="journal article" date="2023" name="BMC Biotechnol.">
        <title>Vitis rotundifolia cv Carlos genome sequencing.</title>
        <authorList>
            <person name="Huff M."/>
            <person name="Hulse-Kemp A."/>
            <person name="Scheffler B."/>
            <person name="Youngblood R."/>
            <person name="Simpson S."/>
            <person name="Babiker E."/>
            <person name="Staton M."/>
        </authorList>
    </citation>
    <scope>NUCLEOTIDE SEQUENCE [LARGE SCALE GENOMIC DNA]</scope>
    <source>
        <tissue evidence="7">Leaf</tissue>
    </source>
</reference>
<evidence type="ECO:0000256" key="1">
    <source>
        <dbReference type="ARBA" id="ARBA00004123"/>
    </source>
</evidence>
<proteinExistence type="predicted"/>
<evidence type="ECO:0000313" key="7">
    <source>
        <dbReference type="EMBL" id="KAJ9681215.1"/>
    </source>
</evidence>
<feature type="compositionally biased region" description="Basic and acidic residues" evidence="6">
    <location>
        <begin position="74"/>
        <end position="87"/>
    </location>
</feature>
<evidence type="ECO:0000256" key="4">
    <source>
        <dbReference type="ARBA" id="ARBA00023163"/>
    </source>
</evidence>
<dbReference type="SUPFAM" id="SSF101936">
    <property type="entry name" value="DNA-binding pseudobarrel domain"/>
    <property type="match status" value="1"/>
</dbReference>
<sequence length="210" mass="24123">MDPQSNILAFPLKNSTVTFSQEKKTSERCWQLKQKIYIYIYTNPLPIESGLNEEEVKIIGLFGVEMAPNKIEEEMKMEPPKEQEAKRPERRRSAIKRTKRRREKEREILVSLAKGARVIIITSKIYMEREGSGFVTRKILERSDTDASQNRFFIPKSEKREVEGGEGVETMVVDPKGGKYSMGLKKWVGLSKGCAVFCLECQETSPEINL</sequence>
<dbReference type="AlphaFoldDB" id="A0AA38Z2T6"/>
<keyword evidence="3" id="KW-0238">DNA-binding</keyword>
<dbReference type="InterPro" id="IPR015300">
    <property type="entry name" value="DNA-bd_pseudobarrel_sf"/>
</dbReference>
<evidence type="ECO:0000256" key="3">
    <source>
        <dbReference type="ARBA" id="ARBA00023125"/>
    </source>
</evidence>
<comment type="caution">
    <text evidence="7">The sequence shown here is derived from an EMBL/GenBank/DDBJ whole genome shotgun (WGS) entry which is preliminary data.</text>
</comment>
<evidence type="ECO:0000313" key="8">
    <source>
        <dbReference type="Proteomes" id="UP001168098"/>
    </source>
</evidence>